<dbReference type="SUPFAM" id="SSF52172">
    <property type="entry name" value="CheY-like"/>
    <property type="match status" value="1"/>
</dbReference>
<evidence type="ECO:0000256" key="4">
    <source>
        <dbReference type="ARBA" id="ARBA00022679"/>
    </source>
</evidence>
<dbReference type="Pfam" id="PF08448">
    <property type="entry name" value="PAS_4"/>
    <property type="match status" value="1"/>
</dbReference>
<dbReference type="SMART" id="SM00387">
    <property type="entry name" value="HATPase_c"/>
    <property type="match status" value="1"/>
</dbReference>
<dbReference type="Gene3D" id="3.30.450.20">
    <property type="entry name" value="PAS domain"/>
    <property type="match status" value="2"/>
</dbReference>
<evidence type="ECO:0000256" key="3">
    <source>
        <dbReference type="ARBA" id="ARBA00022553"/>
    </source>
</evidence>
<dbReference type="InterPro" id="IPR005467">
    <property type="entry name" value="His_kinase_dom"/>
</dbReference>
<dbReference type="EMBL" id="BMYD01000001">
    <property type="protein sequence ID" value="GHA73940.1"/>
    <property type="molecule type" value="Genomic_DNA"/>
</dbReference>
<keyword evidence="3 6" id="KW-0597">Phosphoprotein</keyword>
<dbReference type="PROSITE" id="PS50110">
    <property type="entry name" value="RESPONSE_REGULATORY"/>
    <property type="match status" value="1"/>
</dbReference>
<dbReference type="Proteomes" id="UP000646426">
    <property type="component" value="Unassembled WGS sequence"/>
</dbReference>
<name>A0A918W7H2_9GAMM</name>
<dbReference type="SUPFAM" id="SSF55874">
    <property type="entry name" value="ATPase domain of HSP90 chaperone/DNA topoisomerase II/histidine kinase"/>
    <property type="match status" value="1"/>
</dbReference>
<dbReference type="PRINTS" id="PR00344">
    <property type="entry name" value="BCTRLSENSOR"/>
</dbReference>
<dbReference type="InterPro" id="IPR003018">
    <property type="entry name" value="GAF"/>
</dbReference>
<proteinExistence type="predicted"/>
<comment type="caution">
    <text evidence="9">The sequence shown here is derived from an EMBL/GenBank/DDBJ whole genome shotgun (WGS) entry which is preliminary data.</text>
</comment>
<dbReference type="Gene3D" id="3.40.50.2300">
    <property type="match status" value="1"/>
</dbReference>
<dbReference type="PANTHER" id="PTHR43547:SF2">
    <property type="entry name" value="HYBRID SIGNAL TRANSDUCTION HISTIDINE KINASE C"/>
    <property type="match status" value="1"/>
</dbReference>
<dbReference type="InterPro" id="IPR036890">
    <property type="entry name" value="HATPase_C_sf"/>
</dbReference>
<dbReference type="CDD" id="cd00130">
    <property type="entry name" value="PAS"/>
    <property type="match status" value="1"/>
</dbReference>
<dbReference type="GO" id="GO:0000155">
    <property type="term" value="F:phosphorelay sensor kinase activity"/>
    <property type="evidence" value="ECO:0007669"/>
    <property type="project" value="InterPro"/>
</dbReference>
<evidence type="ECO:0000256" key="1">
    <source>
        <dbReference type="ARBA" id="ARBA00000085"/>
    </source>
</evidence>
<dbReference type="SUPFAM" id="SSF55781">
    <property type="entry name" value="GAF domain-like"/>
    <property type="match status" value="3"/>
</dbReference>
<dbReference type="GO" id="GO:0005886">
    <property type="term" value="C:plasma membrane"/>
    <property type="evidence" value="ECO:0007669"/>
    <property type="project" value="UniProtKB-ARBA"/>
</dbReference>
<dbReference type="FunFam" id="3.30.565.10:FF:000006">
    <property type="entry name" value="Sensor histidine kinase WalK"/>
    <property type="match status" value="1"/>
</dbReference>
<dbReference type="Pfam" id="PF01590">
    <property type="entry name" value="GAF"/>
    <property type="match status" value="1"/>
</dbReference>
<dbReference type="Pfam" id="PF00072">
    <property type="entry name" value="Response_reg"/>
    <property type="match status" value="1"/>
</dbReference>
<dbReference type="InterPro" id="IPR000014">
    <property type="entry name" value="PAS"/>
</dbReference>
<keyword evidence="4" id="KW-0808">Transferase</keyword>
<dbReference type="Pfam" id="PF08447">
    <property type="entry name" value="PAS_3"/>
    <property type="match status" value="1"/>
</dbReference>
<dbReference type="CDD" id="cd00075">
    <property type="entry name" value="HATPase"/>
    <property type="match status" value="1"/>
</dbReference>
<dbReference type="PROSITE" id="PS50109">
    <property type="entry name" value="HIS_KIN"/>
    <property type="match status" value="1"/>
</dbReference>
<evidence type="ECO:0000259" key="8">
    <source>
        <dbReference type="PROSITE" id="PS50110"/>
    </source>
</evidence>
<dbReference type="CDD" id="cd00082">
    <property type="entry name" value="HisKA"/>
    <property type="match status" value="1"/>
</dbReference>
<dbReference type="PANTHER" id="PTHR43547">
    <property type="entry name" value="TWO-COMPONENT HISTIDINE KINASE"/>
    <property type="match status" value="1"/>
</dbReference>
<reference evidence="9" key="1">
    <citation type="journal article" date="2014" name="Int. J. Syst. Evol. Microbiol.">
        <title>Complete genome sequence of Corynebacterium casei LMG S-19264T (=DSM 44701T), isolated from a smear-ripened cheese.</title>
        <authorList>
            <consortium name="US DOE Joint Genome Institute (JGI-PGF)"/>
            <person name="Walter F."/>
            <person name="Albersmeier A."/>
            <person name="Kalinowski J."/>
            <person name="Ruckert C."/>
        </authorList>
    </citation>
    <scope>NUCLEOTIDE SEQUENCE</scope>
    <source>
        <strain evidence="9">KCTC 23077</strain>
    </source>
</reference>
<dbReference type="InterPro" id="IPR013655">
    <property type="entry name" value="PAS_fold_3"/>
</dbReference>
<dbReference type="Gene3D" id="3.30.565.10">
    <property type="entry name" value="Histidine kinase-like ATPase, C-terminal domain"/>
    <property type="match status" value="1"/>
</dbReference>
<dbReference type="SMART" id="SM00388">
    <property type="entry name" value="HisKA"/>
    <property type="match status" value="1"/>
</dbReference>
<dbReference type="Pfam" id="PF00512">
    <property type="entry name" value="HisKA"/>
    <property type="match status" value="1"/>
</dbReference>
<feature type="domain" description="Histidine kinase" evidence="7">
    <location>
        <begin position="758"/>
        <end position="975"/>
    </location>
</feature>
<gene>
    <name evidence="9" type="ORF">GCM10007067_08540</name>
</gene>
<evidence type="ECO:0000313" key="9">
    <source>
        <dbReference type="EMBL" id="GHA73940.1"/>
    </source>
</evidence>
<dbReference type="InterPro" id="IPR013656">
    <property type="entry name" value="PAS_4"/>
</dbReference>
<dbReference type="Pfam" id="PF13185">
    <property type="entry name" value="GAF_2"/>
    <property type="match status" value="1"/>
</dbReference>
<dbReference type="InterPro" id="IPR011006">
    <property type="entry name" value="CheY-like_superfamily"/>
</dbReference>
<dbReference type="AlphaFoldDB" id="A0A918W7H2"/>
<dbReference type="InterPro" id="IPR036097">
    <property type="entry name" value="HisK_dim/P_sf"/>
</dbReference>
<dbReference type="InterPro" id="IPR035965">
    <property type="entry name" value="PAS-like_dom_sf"/>
</dbReference>
<evidence type="ECO:0000256" key="2">
    <source>
        <dbReference type="ARBA" id="ARBA00012438"/>
    </source>
</evidence>
<dbReference type="InterPro" id="IPR001789">
    <property type="entry name" value="Sig_transdc_resp-reg_receiver"/>
</dbReference>
<dbReference type="Gene3D" id="3.30.450.40">
    <property type="match status" value="3"/>
</dbReference>
<dbReference type="SUPFAM" id="SSF55785">
    <property type="entry name" value="PYP-like sensor domain (PAS domain)"/>
    <property type="match status" value="2"/>
</dbReference>
<reference evidence="9" key="2">
    <citation type="submission" date="2020-09" db="EMBL/GenBank/DDBJ databases">
        <authorList>
            <person name="Sun Q."/>
            <person name="Kim S."/>
        </authorList>
    </citation>
    <scope>NUCLEOTIDE SEQUENCE</scope>
    <source>
        <strain evidence="9">KCTC 23077</strain>
    </source>
</reference>
<comment type="catalytic activity">
    <reaction evidence="1">
        <text>ATP + protein L-histidine = ADP + protein N-phospho-L-histidine.</text>
        <dbReference type="EC" id="2.7.13.3"/>
    </reaction>
</comment>
<evidence type="ECO:0000259" key="7">
    <source>
        <dbReference type="PROSITE" id="PS50109"/>
    </source>
</evidence>
<dbReference type="SMART" id="SM00065">
    <property type="entry name" value="GAF"/>
    <property type="match status" value="3"/>
</dbReference>
<feature type="modified residue" description="4-aspartylphosphate" evidence="6">
    <location>
        <position position="1046"/>
    </location>
</feature>
<dbReference type="NCBIfam" id="TIGR00229">
    <property type="entry name" value="sensory_box"/>
    <property type="match status" value="1"/>
</dbReference>
<dbReference type="CDD" id="cd17580">
    <property type="entry name" value="REC_2_DhkD-like"/>
    <property type="match status" value="1"/>
</dbReference>
<evidence type="ECO:0000256" key="6">
    <source>
        <dbReference type="PROSITE-ProRule" id="PRU00169"/>
    </source>
</evidence>
<dbReference type="RefSeq" id="WP_189453636.1">
    <property type="nucleotide sequence ID" value="NZ_BMYD01000001.1"/>
</dbReference>
<keyword evidence="10" id="KW-1185">Reference proteome</keyword>
<accession>A0A918W7H2</accession>
<keyword evidence="5 9" id="KW-0418">Kinase</keyword>
<dbReference type="SMART" id="SM00448">
    <property type="entry name" value="REC"/>
    <property type="match status" value="1"/>
</dbReference>
<dbReference type="Gene3D" id="1.10.287.130">
    <property type="match status" value="1"/>
</dbReference>
<dbReference type="Pfam" id="PF02518">
    <property type="entry name" value="HATPase_c"/>
    <property type="match status" value="1"/>
</dbReference>
<dbReference type="InterPro" id="IPR029016">
    <property type="entry name" value="GAF-like_dom_sf"/>
</dbReference>
<dbReference type="EC" id="2.7.13.3" evidence="2"/>
<dbReference type="InterPro" id="IPR003594">
    <property type="entry name" value="HATPase_dom"/>
</dbReference>
<dbReference type="InterPro" id="IPR003661">
    <property type="entry name" value="HisK_dim/P_dom"/>
</dbReference>
<dbReference type="SUPFAM" id="SSF47384">
    <property type="entry name" value="Homodimeric domain of signal transducing histidine kinase"/>
    <property type="match status" value="1"/>
</dbReference>
<dbReference type="SMART" id="SM00091">
    <property type="entry name" value="PAS"/>
    <property type="match status" value="3"/>
</dbReference>
<feature type="domain" description="Response regulatory" evidence="8">
    <location>
        <begin position="997"/>
        <end position="1112"/>
    </location>
</feature>
<evidence type="ECO:0000256" key="5">
    <source>
        <dbReference type="ARBA" id="ARBA00022777"/>
    </source>
</evidence>
<sequence length="1115" mass="120656">MSVIAADEAPAARTPAALLAAQHAALEMVVRGAPLADVLAALCRIVEAHAQRVRAVVRLHDDMSGERAIGAEGAEEPLTLSGARTVCSTPIVSADGRVLGTFDTGSDAAREPDDAEQALVSTLVRTAALAIERARHDEALQRREAQHRFLDDLAAATQPLTAPDAIMSTSARLLAEHLGADRCAYAEIEDESLFVITGDWQRDVPSIVGRWPVAAFGAECTRQMLAGDAYVVVDAERDGRISAIDLPAYRATEIAAVICVPLHKNGVFSAAMAVHQRVPRRWTRDEIDLVELVVGRCWETLERARVTRTLQASEARYRAMVEANPECVMLVAPDGAVLQMNAAGLRMVEATDETHVVGACVFPLVAPEHRAAFEHLNERVCRGERAELAFEIVGLGGTRRWMETTAVPLPMHSGGFAQLSVTRDVTARVTGERALADSRARLDYAVRLSGVGFWYCDLPFDELEWDAQVKAHFFLSPDARVTIDTFYERMHADDREATRDAIARSIESRLPYDVFYRTTDPGSDAIKWVRALGGTAYGADGSPIRFDGVTVDVSAQKASEERLARMLDREREQGRLLAQVAIAARTIQAASSADSVLRVVTEEARRILGAQSAVTRLTSEPDGVETLSALSRAGAHGSEHPQGETPELAALCARVRDTNRPMRVAARQRATPHSTLCVGSDASDDLGTDGWLAAPYTAHDGRNLGVITLRGNQERDFTEADEAILQQLAQIASVALENARLYDRLREQDRRKDEFLATLAHELRNPLAPIRTGLQVLRMTRDTEQAASTRAMMERQLAHLVRLVDDLLDVSRITVGKVTLDRQRIDLREAIDSAVEATRPLVDSQAQTLTVRMPEAPITLDADLTRLSQVVANLLHNSAKYTPAGGNIELDVAAAADAVAITVRDDGAGIPADMLRRVFDAFTQVDRTLDRAQGGLGIGLTLVRRLVELHGGRVEARSAGLGRGSAFTITLPRPLADGVSVPAVPTTPLQPASSCLRLLVVDDNVDAAMSLGMLLELGGHEVRIAHSGPDAIDAAASGDCDVVFLDIGLPGFDGYEVARRLRAKAGPAPVLVAVTGWGNEEDRRLAQDAGFDHHLVKPVDPAVLLPLLDRARRPR</sequence>
<dbReference type="InterPro" id="IPR004358">
    <property type="entry name" value="Sig_transdc_His_kin-like_C"/>
</dbReference>
<organism evidence="9 10">
    <name type="scientific">Cognatilysobacter bugurensis</name>
    <dbReference type="NCBI Taxonomy" id="543356"/>
    <lineage>
        <taxon>Bacteria</taxon>
        <taxon>Pseudomonadati</taxon>
        <taxon>Pseudomonadota</taxon>
        <taxon>Gammaproteobacteria</taxon>
        <taxon>Lysobacterales</taxon>
        <taxon>Lysobacteraceae</taxon>
        <taxon>Cognatilysobacter</taxon>
    </lineage>
</organism>
<evidence type="ECO:0000313" key="10">
    <source>
        <dbReference type="Proteomes" id="UP000646426"/>
    </source>
</evidence>
<protein>
    <recommendedName>
        <fullName evidence="2">histidine kinase</fullName>
        <ecNumber evidence="2">2.7.13.3</ecNumber>
    </recommendedName>
</protein>